<dbReference type="GO" id="GO:0016655">
    <property type="term" value="F:oxidoreductase activity, acting on NAD(P)H, quinone or similar compound as acceptor"/>
    <property type="evidence" value="ECO:0007669"/>
    <property type="project" value="InterPro"/>
</dbReference>
<evidence type="ECO:0000256" key="4">
    <source>
        <dbReference type="ARBA" id="ARBA00023027"/>
    </source>
</evidence>
<comment type="catalytic activity">
    <reaction evidence="6">
        <text>2 a quinone + NADH + H(+) = 2 a 1,4-benzosemiquinone + NAD(+)</text>
        <dbReference type="Rhea" id="RHEA:65952"/>
        <dbReference type="ChEBI" id="CHEBI:15378"/>
        <dbReference type="ChEBI" id="CHEBI:57540"/>
        <dbReference type="ChEBI" id="CHEBI:57945"/>
        <dbReference type="ChEBI" id="CHEBI:132124"/>
        <dbReference type="ChEBI" id="CHEBI:134225"/>
    </reaction>
</comment>
<accession>A0A2U2N372</accession>
<dbReference type="OrthoDB" id="9787136at2"/>
<dbReference type="SUPFAM" id="SSF52218">
    <property type="entry name" value="Flavoproteins"/>
    <property type="match status" value="1"/>
</dbReference>
<evidence type="ECO:0000256" key="6">
    <source>
        <dbReference type="HAMAP-Rule" id="MF_01216"/>
    </source>
</evidence>
<evidence type="ECO:0000313" key="8">
    <source>
        <dbReference type="EMBL" id="PWG63543.1"/>
    </source>
</evidence>
<reference evidence="8 9" key="1">
    <citation type="submission" date="2018-05" db="EMBL/GenBank/DDBJ databases">
        <title>Spiribacter halobius sp. nov., a moderately halophilic bacterium isolated from marine solar saltern.</title>
        <authorList>
            <person name="Zheng W.-S."/>
            <person name="Lu D.-C."/>
            <person name="Du Z.-J."/>
        </authorList>
    </citation>
    <scope>NUCLEOTIDE SEQUENCE [LARGE SCALE GENOMIC DNA]</scope>
    <source>
        <strain evidence="8 9">E85</strain>
    </source>
</reference>
<evidence type="ECO:0000259" key="7">
    <source>
        <dbReference type="Pfam" id="PF02525"/>
    </source>
</evidence>
<name>A0A2U2N372_9GAMM</name>
<dbReference type="Gene3D" id="3.40.50.360">
    <property type="match status" value="1"/>
</dbReference>
<dbReference type="GO" id="GO:0010181">
    <property type="term" value="F:FMN binding"/>
    <property type="evidence" value="ECO:0007669"/>
    <property type="project" value="UniProtKB-UniRule"/>
</dbReference>
<evidence type="ECO:0000256" key="5">
    <source>
        <dbReference type="ARBA" id="ARBA00048542"/>
    </source>
</evidence>
<dbReference type="Proteomes" id="UP000245474">
    <property type="component" value="Unassembled WGS sequence"/>
</dbReference>
<dbReference type="AlphaFoldDB" id="A0A2U2N372"/>
<dbReference type="RefSeq" id="WP_109678118.1">
    <property type="nucleotide sequence ID" value="NZ_CP086615.1"/>
</dbReference>
<comment type="subunit">
    <text evidence="6">Homodimer.</text>
</comment>
<dbReference type="InterPro" id="IPR023048">
    <property type="entry name" value="NADH:quinone_OxRdtase_FMN_depd"/>
</dbReference>
<keyword evidence="4 6" id="KW-0520">NAD</keyword>
<protein>
    <recommendedName>
        <fullName evidence="6">FMN dependent NADH:quinone oxidoreductase</fullName>
        <ecNumber evidence="6">1.6.5.-</ecNumber>
    </recommendedName>
    <alternativeName>
        <fullName evidence="6">Azo-dye reductase</fullName>
    </alternativeName>
    <alternativeName>
        <fullName evidence="6">FMN-dependent NADH-azo compound oxidoreductase</fullName>
    </alternativeName>
    <alternativeName>
        <fullName evidence="6">FMN-dependent NADH-azoreductase</fullName>
        <ecNumber evidence="6">1.7.1.17</ecNumber>
    </alternativeName>
</protein>
<dbReference type="EC" id="1.7.1.17" evidence="6"/>
<dbReference type="PANTHER" id="PTHR43741">
    <property type="entry name" value="FMN-DEPENDENT NADH-AZOREDUCTASE 1"/>
    <property type="match status" value="1"/>
</dbReference>
<dbReference type="EC" id="1.6.5.-" evidence="6"/>
<comment type="caution">
    <text evidence="6">Lacks conserved residue(s) required for the propagation of feature annotation.</text>
</comment>
<evidence type="ECO:0000256" key="2">
    <source>
        <dbReference type="ARBA" id="ARBA00022643"/>
    </source>
</evidence>
<dbReference type="GO" id="GO:0009055">
    <property type="term" value="F:electron transfer activity"/>
    <property type="evidence" value="ECO:0007669"/>
    <property type="project" value="UniProtKB-UniRule"/>
</dbReference>
<evidence type="ECO:0000256" key="3">
    <source>
        <dbReference type="ARBA" id="ARBA00023002"/>
    </source>
</evidence>
<sequence length="206" mass="22132">MSNGETTVLRVDGSGRYAGSYSRHLVDAVLDHWRGRVSALRVLRHELAGGVPQVDERWIAANFTPADERSPAQRAALTTSDEMVDDLFAADAVVIGAPIYNFGIPAALKAWVDLVCRARRTFRYTESGPRGLLEGRQACVVMVSGGTAVGSDLDHASGYLRHVLGFIGIQDVEWVVADGLMSAADERLAAARARVASLPVPGRVPH</sequence>
<feature type="domain" description="Flavodoxin-like fold" evidence="7">
    <location>
        <begin position="7"/>
        <end position="196"/>
    </location>
</feature>
<gene>
    <name evidence="6" type="primary">azoR</name>
    <name evidence="8" type="ORF">DEM34_08270</name>
</gene>
<dbReference type="PANTHER" id="PTHR43741:SF2">
    <property type="entry name" value="FMN-DEPENDENT NADH:QUINONE OXIDOREDUCTASE"/>
    <property type="match status" value="1"/>
</dbReference>
<comment type="catalytic activity">
    <reaction evidence="5">
        <text>N,N-dimethyl-1,4-phenylenediamine + anthranilate + 2 NAD(+) = 2-(4-dimethylaminophenyl)diazenylbenzoate + 2 NADH + 2 H(+)</text>
        <dbReference type="Rhea" id="RHEA:55872"/>
        <dbReference type="ChEBI" id="CHEBI:15378"/>
        <dbReference type="ChEBI" id="CHEBI:15783"/>
        <dbReference type="ChEBI" id="CHEBI:16567"/>
        <dbReference type="ChEBI" id="CHEBI:57540"/>
        <dbReference type="ChEBI" id="CHEBI:57945"/>
        <dbReference type="ChEBI" id="CHEBI:71579"/>
        <dbReference type="EC" id="1.7.1.17"/>
    </reaction>
    <physiologicalReaction direction="right-to-left" evidence="5">
        <dbReference type="Rhea" id="RHEA:55874"/>
    </physiologicalReaction>
</comment>
<feature type="binding site" evidence="6">
    <location>
        <position position="14"/>
    </location>
    <ligand>
        <name>FMN</name>
        <dbReference type="ChEBI" id="CHEBI:58210"/>
    </ligand>
</feature>
<dbReference type="Pfam" id="PF02525">
    <property type="entry name" value="Flavodoxin_2"/>
    <property type="match status" value="1"/>
</dbReference>
<keyword evidence="1 6" id="KW-0285">Flavoprotein</keyword>
<comment type="caution">
    <text evidence="8">The sequence shown here is derived from an EMBL/GenBank/DDBJ whole genome shotgun (WGS) entry which is preliminary data.</text>
</comment>
<keyword evidence="3 6" id="KW-0560">Oxidoreductase</keyword>
<evidence type="ECO:0000256" key="1">
    <source>
        <dbReference type="ARBA" id="ARBA00022630"/>
    </source>
</evidence>
<evidence type="ECO:0000313" key="9">
    <source>
        <dbReference type="Proteomes" id="UP000245474"/>
    </source>
</evidence>
<dbReference type="HAMAP" id="MF_01216">
    <property type="entry name" value="Azoreductase_type1"/>
    <property type="match status" value="1"/>
</dbReference>
<comment type="cofactor">
    <cofactor evidence="6">
        <name>FMN</name>
        <dbReference type="ChEBI" id="CHEBI:58210"/>
    </cofactor>
    <text evidence="6">Binds 1 FMN per subunit.</text>
</comment>
<proteinExistence type="inferred from homology"/>
<organism evidence="8 9">
    <name type="scientific">Sediminicurvatus halobius</name>
    <dbReference type="NCBI Taxonomy" id="2182432"/>
    <lineage>
        <taxon>Bacteria</taxon>
        <taxon>Pseudomonadati</taxon>
        <taxon>Pseudomonadota</taxon>
        <taxon>Gammaproteobacteria</taxon>
        <taxon>Chromatiales</taxon>
        <taxon>Ectothiorhodospiraceae</taxon>
        <taxon>Sediminicurvatus</taxon>
    </lineage>
</organism>
<feature type="binding site" evidence="6">
    <location>
        <begin position="20"/>
        <end position="22"/>
    </location>
    <ligand>
        <name>FMN</name>
        <dbReference type="ChEBI" id="CHEBI:58210"/>
    </ligand>
</feature>
<comment type="similarity">
    <text evidence="6">Belongs to the azoreductase type 1 family.</text>
</comment>
<comment type="function">
    <text evidence="6">Also exhibits azoreductase activity. Catalyzes the reductive cleavage of the azo bond in aromatic azo compounds to the corresponding amines.</text>
</comment>
<dbReference type="InterPro" id="IPR050104">
    <property type="entry name" value="FMN-dep_NADH:Q_OxRdtase_AzoR1"/>
</dbReference>
<dbReference type="EMBL" id="QFFI01000010">
    <property type="protein sequence ID" value="PWG63543.1"/>
    <property type="molecule type" value="Genomic_DNA"/>
</dbReference>
<dbReference type="InterPro" id="IPR003680">
    <property type="entry name" value="Flavodoxin_fold"/>
</dbReference>
<keyword evidence="9" id="KW-1185">Reference proteome</keyword>
<dbReference type="GO" id="GO:0016652">
    <property type="term" value="F:oxidoreductase activity, acting on NAD(P)H as acceptor"/>
    <property type="evidence" value="ECO:0007669"/>
    <property type="project" value="UniProtKB-UniRule"/>
</dbReference>
<comment type="function">
    <text evidence="6">Quinone reductase that provides resistance to thiol-specific stress caused by electrophilic quinones.</text>
</comment>
<dbReference type="InterPro" id="IPR029039">
    <property type="entry name" value="Flavoprotein-like_sf"/>
</dbReference>
<keyword evidence="2 6" id="KW-0288">FMN</keyword>